<evidence type="ECO:0008006" key="4">
    <source>
        <dbReference type="Google" id="ProtNLM"/>
    </source>
</evidence>
<reference evidence="3" key="1">
    <citation type="journal article" date="2019" name="Int. J. Syst. Evol. Microbiol.">
        <title>The Global Catalogue of Microorganisms (GCM) 10K type strain sequencing project: providing services to taxonomists for standard genome sequencing and annotation.</title>
        <authorList>
            <consortium name="The Broad Institute Genomics Platform"/>
            <consortium name="The Broad Institute Genome Sequencing Center for Infectious Disease"/>
            <person name="Wu L."/>
            <person name="Ma J."/>
        </authorList>
    </citation>
    <scope>NUCLEOTIDE SEQUENCE [LARGE SCALE GENOMIC DNA]</scope>
    <source>
        <strain evidence="3">JCM 19635</strain>
    </source>
</reference>
<evidence type="ECO:0000313" key="3">
    <source>
        <dbReference type="Proteomes" id="UP001596513"/>
    </source>
</evidence>
<sequence length="47" mass="5015">MARISHQAGRISATNLGRRISEGNGRDELAQARTGVQRPAGRARTGL</sequence>
<dbReference type="RefSeq" id="WP_380202299.1">
    <property type="nucleotide sequence ID" value="NZ_JBHTEK010000001.1"/>
</dbReference>
<dbReference type="EMBL" id="JBHTEK010000001">
    <property type="protein sequence ID" value="MFC7667622.1"/>
    <property type="molecule type" value="Genomic_DNA"/>
</dbReference>
<dbReference type="Proteomes" id="UP001596513">
    <property type="component" value="Unassembled WGS sequence"/>
</dbReference>
<protein>
    <recommendedName>
        <fullName evidence="4">AraC family transcriptional regulator</fullName>
    </recommendedName>
</protein>
<comment type="caution">
    <text evidence="2">The sequence shown here is derived from an EMBL/GenBank/DDBJ whole genome shotgun (WGS) entry which is preliminary data.</text>
</comment>
<evidence type="ECO:0000313" key="2">
    <source>
        <dbReference type="EMBL" id="MFC7667622.1"/>
    </source>
</evidence>
<accession>A0ABW2U2N8</accession>
<feature type="compositionally biased region" description="Basic and acidic residues" evidence="1">
    <location>
        <begin position="19"/>
        <end position="30"/>
    </location>
</feature>
<name>A0ABW2U2N8_9BACT</name>
<gene>
    <name evidence="2" type="ORF">ACFQT0_09665</name>
</gene>
<keyword evidence="3" id="KW-1185">Reference proteome</keyword>
<evidence type="ECO:0000256" key="1">
    <source>
        <dbReference type="SAM" id="MobiDB-lite"/>
    </source>
</evidence>
<feature type="region of interest" description="Disordered" evidence="1">
    <location>
        <begin position="1"/>
        <end position="47"/>
    </location>
</feature>
<proteinExistence type="predicted"/>
<organism evidence="2 3">
    <name type="scientific">Hymenobacter humi</name>
    <dbReference type="NCBI Taxonomy" id="1411620"/>
    <lineage>
        <taxon>Bacteria</taxon>
        <taxon>Pseudomonadati</taxon>
        <taxon>Bacteroidota</taxon>
        <taxon>Cytophagia</taxon>
        <taxon>Cytophagales</taxon>
        <taxon>Hymenobacteraceae</taxon>
        <taxon>Hymenobacter</taxon>
    </lineage>
</organism>